<dbReference type="EMBL" id="DSGB01000002">
    <property type="protein sequence ID" value="HER95138.1"/>
    <property type="molecule type" value="Genomic_DNA"/>
</dbReference>
<dbReference type="PANTHER" id="PTHR33343:SF1">
    <property type="entry name" value="LARGE RIBOSOMAL SUBUNIT PROTEIN BL35M"/>
    <property type="match status" value="1"/>
</dbReference>
<evidence type="ECO:0000256" key="5">
    <source>
        <dbReference type="HAMAP-Rule" id="MF_00514"/>
    </source>
</evidence>
<keyword evidence="2 5" id="KW-0689">Ribosomal protein</keyword>
<evidence type="ECO:0000256" key="2">
    <source>
        <dbReference type="ARBA" id="ARBA00022980"/>
    </source>
</evidence>
<dbReference type="FunFam" id="4.10.410.60:FF:000001">
    <property type="entry name" value="50S ribosomal protein L35"/>
    <property type="match status" value="1"/>
</dbReference>
<name>A0A7V2F5P7_RHOMR</name>
<dbReference type="AlphaFoldDB" id="A0A7V2F5P7"/>
<dbReference type="InterPro" id="IPR001706">
    <property type="entry name" value="Ribosomal_bL35"/>
</dbReference>
<accession>A0A7V2F5P7</accession>
<reference evidence="7" key="1">
    <citation type="journal article" date="2020" name="mSystems">
        <title>Genome- and Community-Level Interaction Insights into Carbon Utilization and Element Cycling Functions of Hydrothermarchaeota in Hydrothermal Sediment.</title>
        <authorList>
            <person name="Zhou Z."/>
            <person name="Liu Y."/>
            <person name="Xu W."/>
            <person name="Pan J."/>
            <person name="Luo Z.H."/>
            <person name="Li M."/>
        </authorList>
    </citation>
    <scope>NUCLEOTIDE SEQUENCE [LARGE SCALE GENOMIC DNA]</scope>
    <source>
        <strain evidence="7">SpSt-143</strain>
    </source>
</reference>
<dbReference type="Pfam" id="PF01632">
    <property type="entry name" value="Ribosomal_L35p"/>
    <property type="match status" value="1"/>
</dbReference>
<dbReference type="Gene3D" id="4.10.410.60">
    <property type="match status" value="1"/>
</dbReference>
<dbReference type="GO" id="GO:0022625">
    <property type="term" value="C:cytosolic large ribosomal subunit"/>
    <property type="evidence" value="ECO:0007669"/>
    <property type="project" value="TreeGrafter"/>
</dbReference>
<evidence type="ECO:0000256" key="4">
    <source>
        <dbReference type="ARBA" id="ARBA00071664"/>
    </source>
</evidence>
<dbReference type="PROSITE" id="PS00936">
    <property type="entry name" value="RIBOSOMAL_L35"/>
    <property type="match status" value="1"/>
</dbReference>
<evidence type="ECO:0000313" key="7">
    <source>
        <dbReference type="EMBL" id="HER95138.1"/>
    </source>
</evidence>
<keyword evidence="3 5" id="KW-0687">Ribonucleoprotein</keyword>
<sequence>MPKLKTNSGAKKRFKVTATGKIKRQRAFHNHLLTKKSSKRKRRLRQSALVDTTDVGRIRRLLCIGVKG</sequence>
<dbReference type="InterPro" id="IPR037229">
    <property type="entry name" value="Ribosomal_bL35_sf"/>
</dbReference>
<protein>
    <recommendedName>
        <fullName evidence="4 5">Large ribosomal subunit protein bL35</fullName>
    </recommendedName>
</protein>
<comment type="caution">
    <text evidence="7">The sequence shown here is derived from an EMBL/GenBank/DDBJ whole genome shotgun (WGS) entry which is preliminary data.</text>
</comment>
<comment type="similarity">
    <text evidence="1 5 6">Belongs to the bacterial ribosomal protein bL35 family.</text>
</comment>
<evidence type="ECO:0000256" key="1">
    <source>
        <dbReference type="ARBA" id="ARBA00006598"/>
    </source>
</evidence>
<dbReference type="InterPro" id="IPR018265">
    <property type="entry name" value="Ribosomal_bL35_CS"/>
</dbReference>
<organism evidence="7">
    <name type="scientific">Rhodothermus marinus</name>
    <name type="common">Rhodothermus obamensis</name>
    <dbReference type="NCBI Taxonomy" id="29549"/>
    <lineage>
        <taxon>Bacteria</taxon>
        <taxon>Pseudomonadati</taxon>
        <taxon>Rhodothermota</taxon>
        <taxon>Rhodothermia</taxon>
        <taxon>Rhodothermales</taxon>
        <taxon>Rhodothermaceae</taxon>
        <taxon>Rhodothermus</taxon>
    </lineage>
</organism>
<dbReference type="InterPro" id="IPR021137">
    <property type="entry name" value="Ribosomal_bL35-like"/>
</dbReference>
<evidence type="ECO:0000256" key="3">
    <source>
        <dbReference type="ARBA" id="ARBA00023274"/>
    </source>
</evidence>
<gene>
    <name evidence="5" type="primary">rpmI</name>
    <name evidence="7" type="ORF">ENO59_01240</name>
</gene>
<proteinExistence type="inferred from homology"/>
<evidence type="ECO:0000256" key="6">
    <source>
        <dbReference type="RuleBase" id="RU000568"/>
    </source>
</evidence>
<dbReference type="GO" id="GO:0003735">
    <property type="term" value="F:structural constituent of ribosome"/>
    <property type="evidence" value="ECO:0007669"/>
    <property type="project" value="InterPro"/>
</dbReference>
<dbReference type="NCBIfam" id="TIGR00001">
    <property type="entry name" value="rpmI_bact"/>
    <property type="match status" value="1"/>
</dbReference>
<dbReference type="HAMAP" id="MF_00514">
    <property type="entry name" value="Ribosomal_bL35"/>
    <property type="match status" value="1"/>
</dbReference>
<dbReference type="PRINTS" id="PR00064">
    <property type="entry name" value="RIBOSOMALL35"/>
</dbReference>
<dbReference type="SUPFAM" id="SSF143034">
    <property type="entry name" value="L35p-like"/>
    <property type="match status" value="1"/>
</dbReference>
<dbReference type="PANTHER" id="PTHR33343">
    <property type="entry name" value="54S RIBOSOMAL PROTEIN BL35M"/>
    <property type="match status" value="1"/>
</dbReference>
<dbReference type="GO" id="GO:0006412">
    <property type="term" value="P:translation"/>
    <property type="evidence" value="ECO:0007669"/>
    <property type="project" value="UniProtKB-UniRule"/>
</dbReference>